<keyword evidence="1" id="KW-0547">Nucleotide-binding</keyword>
<reference evidence="1" key="1">
    <citation type="submission" date="2020-01" db="EMBL/GenBank/DDBJ databases">
        <title>Insect and environment-associated Actinomycetes.</title>
        <authorList>
            <person name="Currrie C."/>
            <person name="Chevrette M."/>
            <person name="Carlson C."/>
            <person name="Stubbendieck R."/>
            <person name="Wendt-Pienkowski E."/>
        </authorList>
    </citation>
    <scope>NUCLEOTIDE SEQUENCE</scope>
    <source>
        <strain evidence="1">SID7499</strain>
    </source>
</reference>
<name>A0A6G3WYU6_9ACTN</name>
<comment type="caution">
    <text evidence="1">The sequence shown here is derived from an EMBL/GenBank/DDBJ whole genome shotgun (WGS) entry which is preliminary data.</text>
</comment>
<proteinExistence type="predicted"/>
<protein>
    <submittedName>
        <fullName evidence="1">ATP-binding protein</fullName>
    </submittedName>
</protein>
<dbReference type="EMBL" id="JAAGMN010003117">
    <property type="protein sequence ID" value="NEE10719.1"/>
    <property type="molecule type" value="Genomic_DNA"/>
</dbReference>
<keyword evidence="1" id="KW-0067">ATP-binding</keyword>
<evidence type="ECO:0000313" key="1">
    <source>
        <dbReference type="EMBL" id="NEE10719.1"/>
    </source>
</evidence>
<feature type="non-terminal residue" evidence="1">
    <location>
        <position position="28"/>
    </location>
</feature>
<gene>
    <name evidence="1" type="ORF">G3M58_30205</name>
</gene>
<accession>A0A6G3WYU6</accession>
<organism evidence="1">
    <name type="scientific">Streptomyces sp. SID7499</name>
    <dbReference type="NCBI Taxonomy" id="2706086"/>
    <lineage>
        <taxon>Bacteria</taxon>
        <taxon>Bacillati</taxon>
        <taxon>Actinomycetota</taxon>
        <taxon>Actinomycetes</taxon>
        <taxon>Kitasatosporales</taxon>
        <taxon>Streptomycetaceae</taxon>
        <taxon>Streptomyces</taxon>
    </lineage>
</organism>
<dbReference type="AlphaFoldDB" id="A0A6G3WYU6"/>
<dbReference type="GO" id="GO:0005524">
    <property type="term" value="F:ATP binding"/>
    <property type="evidence" value="ECO:0007669"/>
    <property type="project" value="UniProtKB-KW"/>
</dbReference>
<sequence>MTVPLDRHYSVELQVSAERVSRLRRIVA</sequence>